<dbReference type="Pfam" id="PF02632">
    <property type="entry name" value="BioY"/>
    <property type="match status" value="1"/>
</dbReference>
<keyword evidence="2" id="KW-1003">Cell membrane</keyword>
<dbReference type="PANTHER" id="PTHR34295">
    <property type="entry name" value="BIOTIN TRANSPORTER BIOY"/>
    <property type="match status" value="1"/>
</dbReference>
<evidence type="ECO:0000256" key="3">
    <source>
        <dbReference type="SAM" id="Phobius"/>
    </source>
</evidence>
<accession>A0ABQ4NMQ4</accession>
<name>A0ABQ4NMQ4_9RHOB</name>
<keyword evidence="2" id="KW-0813">Transport</keyword>
<feature type="transmembrane region" description="Helical" evidence="3">
    <location>
        <begin position="92"/>
        <end position="112"/>
    </location>
</feature>
<evidence type="ECO:0000256" key="2">
    <source>
        <dbReference type="PIRNR" id="PIRNR016661"/>
    </source>
</evidence>
<organism evidence="4 5">
    <name type="scientific">Jannaschia pagri</name>
    <dbReference type="NCBI Taxonomy" id="2829797"/>
    <lineage>
        <taxon>Bacteria</taxon>
        <taxon>Pseudomonadati</taxon>
        <taxon>Pseudomonadota</taxon>
        <taxon>Alphaproteobacteria</taxon>
        <taxon>Rhodobacterales</taxon>
        <taxon>Roseobacteraceae</taxon>
        <taxon>Jannaschia</taxon>
    </lineage>
</organism>
<keyword evidence="2 3" id="KW-0472">Membrane</keyword>
<comment type="similarity">
    <text evidence="1 2">Belongs to the BioY family.</text>
</comment>
<dbReference type="EMBL" id="BPFH01000004">
    <property type="protein sequence ID" value="GIT95680.1"/>
    <property type="molecule type" value="Genomic_DNA"/>
</dbReference>
<comment type="subcellular location">
    <subcellularLocation>
        <location evidence="2">Cell membrane</location>
        <topology evidence="2">Multi-pass membrane protein</topology>
    </subcellularLocation>
</comment>
<evidence type="ECO:0000313" key="4">
    <source>
        <dbReference type="EMBL" id="GIT95680.1"/>
    </source>
</evidence>
<evidence type="ECO:0000256" key="1">
    <source>
        <dbReference type="ARBA" id="ARBA00010692"/>
    </source>
</evidence>
<keyword evidence="3" id="KW-0812">Transmembrane</keyword>
<gene>
    <name evidence="4" type="ORF">JANAI62_23030</name>
</gene>
<dbReference type="InterPro" id="IPR003784">
    <property type="entry name" value="BioY"/>
</dbReference>
<reference evidence="4 5" key="1">
    <citation type="submission" date="2021-05" db="EMBL/GenBank/DDBJ databases">
        <title>Bacteria Genome sequencing.</title>
        <authorList>
            <person name="Takabe Y."/>
            <person name="Nakajima Y."/>
            <person name="Suzuki S."/>
            <person name="Shiozaki T."/>
        </authorList>
    </citation>
    <scope>NUCLEOTIDE SEQUENCE [LARGE SCALE GENOMIC DNA]</scope>
    <source>
        <strain evidence="4 5">AI_62</strain>
    </source>
</reference>
<sequence length="199" mass="20135">MFQTHTAPGQALGQLSFAKQAAVVLAGSLLIALAAQVSVPFIPVPMTLQTLAILMVGFALGSRLGAITVAVYLAEGALGAPVFANFKNGAAFFGPTAGFLVGFVGVAWLAGLATDRGITNPIKLSLVGIAASAALYIPGLAWPMGVAGAMGLTVYGHDLAFGPLAEVFMLPFLIGDAAKAILAALLVSGGLSVWRKRQG</sequence>
<feature type="transmembrane region" description="Helical" evidence="3">
    <location>
        <begin position="20"/>
        <end position="39"/>
    </location>
</feature>
<evidence type="ECO:0000313" key="5">
    <source>
        <dbReference type="Proteomes" id="UP000786693"/>
    </source>
</evidence>
<keyword evidence="5" id="KW-1185">Reference proteome</keyword>
<dbReference type="RefSeq" id="WP_220749184.1">
    <property type="nucleotide sequence ID" value="NZ_BPFH01000004.1"/>
</dbReference>
<keyword evidence="3" id="KW-1133">Transmembrane helix</keyword>
<comment type="caution">
    <text evidence="4">The sequence shown here is derived from an EMBL/GenBank/DDBJ whole genome shotgun (WGS) entry which is preliminary data.</text>
</comment>
<feature type="transmembrane region" description="Helical" evidence="3">
    <location>
        <begin position="167"/>
        <end position="194"/>
    </location>
</feature>
<dbReference type="Gene3D" id="1.10.1760.20">
    <property type="match status" value="1"/>
</dbReference>
<dbReference type="Proteomes" id="UP000786693">
    <property type="component" value="Unassembled WGS sequence"/>
</dbReference>
<proteinExistence type="inferred from homology"/>
<protein>
    <recommendedName>
        <fullName evidence="2">Biotin transporter</fullName>
    </recommendedName>
</protein>
<feature type="transmembrane region" description="Helical" evidence="3">
    <location>
        <begin position="51"/>
        <end position="72"/>
    </location>
</feature>
<dbReference type="PANTHER" id="PTHR34295:SF1">
    <property type="entry name" value="BIOTIN TRANSPORTER BIOY"/>
    <property type="match status" value="1"/>
</dbReference>
<dbReference type="PIRSF" id="PIRSF016661">
    <property type="entry name" value="BioY"/>
    <property type="match status" value="1"/>
</dbReference>
<feature type="transmembrane region" description="Helical" evidence="3">
    <location>
        <begin position="124"/>
        <end position="147"/>
    </location>
</feature>